<reference evidence="7 8" key="1">
    <citation type="submission" date="2018-08" db="EMBL/GenBank/DDBJ databases">
        <title>Draft genome sequence of Psychrilyobacter sp. strain SD5 isolated from Black Sea water.</title>
        <authorList>
            <person name="Yadav S."/>
            <person name="Villanueva L."/>
            <person name="Damste J.S.S."/>
        </authorList>
    </citation>
    <scope>NUCLEOTIDE SEQUENCE [LARGE SCALE GENOMIC DNA]</scope>
    <source>
        <strain evidence="7 8">SD5</strain>
    </source>
</reference>
<dbReference type="InterPro" id="IPR003594">
    <property type="entry name" value="HATPase_dom"/>
</dbReference>
<dbReference type="InterPro" id="IPR004358">
    <property type="entry name" value="Sig_transdc_His_kin-like_C"/>
</dbReference>
<evidence type="ECO:0000256" key="2">
    <source>
        <dbReference type="ARBA" id="ARBA00012438"/>
    </source>
</evidence>
<dbReference type="InterPro" id="IPR005467">
    <property type="entry name" value="His_kinase_dom"/>
</dbReference>
<feature type="domain" description="Histidine kinase" evidence="6">
    <location>
        <begin position="306"/>
        <end position="416"/>
    </location>
</feature>
<evidence type="ECO:0000256" key="5">
    <source>
        <dbReference type="SAM" id="Phobius"/>
    </source>
</evidence>
<dbReference type="PANTHER" id="PTHR43547">
    <property type="entry name" value="TWO-COMPONENT HISTIDINE KINASE"/>
    <property type="match status" value="1"/>
</dbReference>
<comment type="caution">
    <text evidence="7">The sequence shown here is derived from an EMBL/GenBank/DDBJ whole genome shotgun (WGS) entry which is preliminary data.</text>
</comment>
<protein>
    <recommendedName>
        <fullName evidence="2">histidine kinase</fullName>
        <ecNumber evidence="2">2.7.13.3</ecNumber>
    </recommendedName>
</protein>
<proteinExistence type="predicted"/>
<accession>A0ABX9KHQ7</accession>
<keyword evidence="5" id="KW-0472">Membrane</keyword>
<evidence type="ECO:0000313" key="7">
    <source>
        <dbReference type="EMBL" id="REI41429.1"/>
    </source>
</evidence>
<dbReference type="PANTHER" id="PTHR43547:SF2">
    <property type="entry name" value="HYBRID SIGNAL TRANSDUCTION HISTIDINE KINASE C"/>
    <property type="match status" value="1"/>
</dbReference>
<feature type="transmembrane region" description="Helical" evidence="5">
    <location>
        <begin position="7"/>
        <end position="25"/>
    </location>
</feature>
<gene>
    <name evidence="7" type="ORF">DYH56_07100</name>
</gene>
<dbReference type="SUPFAM" id="SSF55874">
    <property type="entry name" value="ATPase domain of HSP90 chaperone/DNA topoisomerase II/histidine kinase"/>
    <property type="match status" value="1"/>
</dbReference>
<dbReference type="InterPro" id="IPR036890">
    <property type="entry name" value="HATPase_C_sf"/>
</dbReference>
<evidence type="ECO:0000256" key="4">
    <source>
        <dbReference type="SAM" id="Coils"/>
    </source>
</evidence>
<dbReference type="Pfam" id="PF02518">
    <property type="entry name" value="HATPase_c"/>
    <property type="match status" value="1"/>
</dbReference>
<evidence type="ECO:0000313" key="8">
    <source>
        <dbReference type="Proteomes" id="UP000263486"/>
    </source>
</evidence>
<dbReference type="PROSITE" id="PS51257">
    <property type="entry name" value="PROKAR_LIPOPROTEIN"/>
    <property type="match status" value="1"/>
</dbReference>
<organism evidence="7 8">
    <name type="scientific">Psychrilyobacter piezotolerans</name>
    <dbReference type="NCBI Taxonomy" id="2293438"/>
    <lineage>
        <taxon>Bacteria</taxon>
        <taxon>Fusobacteriati</taxon>
        <taxon>Fusobacteriota</taxon>
        <taxon>Fusobacteriia</taxon>
        <taxon>Fusobacteriales</taxon>
        <taxon>Fusobacteriaceae</taxon>
        <taxon>Psychrilyobacter</taxon>
    </lineage>
</organism>
<feature type="transmembrane region" description="Helical" evidence="5">
    <location>
        <begin position="79"/>
        <end position="101"/>
    </location>
</feature>
<feature type="transmembrane region" description="Helical" evidence="5">
    <location>
        <begin position="54"/>
        <end position="73"/>
    </location>
</feature>
<evidence type="ECO:0000256" key="3">
    <source>
        <dbReference type="ARBA" id="ARBA00022553"/>
    </source>
</evidence>
<feature type="transmembrane region" description="Helical" evidence="5">
    <location>
        <begin position="141"/>
        <end position="162"/>
    </location>
</feature>
<name>A0ABX9KHQ7_9FUSO</name>
<comment type="catalytic activity">
    <reaction evidence="1">
        <text>ATP + protein L-histidine = ADP + protein N-phospho-L-histidine.</text>
        <dbReference type="EC" id="2.7.13.3"/>
    </reaction>
</comment>
<evidence type="ECO:0000256" key="1">
    <source>
        <dbReference type="ARBA" id="ARBA00000085"/>
    </source>
</evidence>
<keyword evidence="3" id="KW-0597">Phosphoprotein</keyword>
<dbReference type="Gene3D" id="3.30.565.10">
    <property type="entry name" value="Histidine kinase-like ATPase, C-terminal domain"/>
    <property type="match status" value="1"/>
</dbReference>
<feature type="transmembrane region" description="Helical" evidence="5">
    <location>
        <begin position="31"/>
        <end position="47"/>
    </location>
</feature>
<dbReference type="PRINTS" id="PR00344">
    <property type="entry name" value="BCTRLSENSOR"/>
</dbReference>
<dbReference type="SMART" id="SM00387">
    <property type="entry name" value="HATPase_c"/>
    <property type="match status" value="1"/>
</dbReference>
<dbReference type="PROSITE" id="PS50109">
    <property type="entry name" value="HIS_KIN"/>
    <property type="match status" value="1"/>
</dbReference>
<dbReference type="EMBL" id="QUAJ01000010">
    <property type="protein sequence ID" value="REI41429.1"/>
    <property type="molecule type" value="Genomic_DNA"/>
</dbReference>
<dbReference type="RefSeq" id="WP_114642177.1">
    <property type="nucleotide sequence ID" value="NZ_JAACIO010000011.1"/>
</dbReference>
<keyword evidence="5" id="KW-0812">Transmembrane</keyword>
<sequence length="427" mass="48888">MIRSKFYQLFIISFTIAILACFNLSIFKEGFIVTISIVFLPFFIYINENMKAQSICAVTAVVSPFIRYMTLLFQHKPDVALEMTLPEVSFYLTYGFIFHLCYERKEHKTVSSFVVTTIICDYGSNIVEMLFRVGIEGMNLNILKGLLLIALLRSGLLLFLIVSMKHYKSFLINQEHEIRYRYLLNLTSTFKSEIYFMKKNMGHIEEVMKNSFQAYKMGELQKVSSELQETLLNLTKEVHEIKKSYIMVIQGIKKTFPELMELSDLDLKTITSLLTLNIEEQLKEKKKVMFKCILSGNALVKNHYYFMSILSNLVQNAIEASESALNPTVILNISAKEDFILITVKDTGGGVAPEHLKHIFSPGFSTKFDPETGNINRGIGLTLVKDLIDEKFGGTISVDTEYKIGTIFSIKLPKKNLEEESCENFYC</sequence>
<evidence type="ECO:0000259" key="6">
    <source>
        <dbReference type="PROSITE" id="PS50109"/>
    </source>
</evidence>
<dbReference type="EC" id="2.7.13.3" evidence="2"/>
<feature type="coiled-coil region" evidence="4">
    <location>
        <begin position="217"/>
        <end position="244"/>
    </location>
</feature>
<keyword evidence="8" id="KW-1185">Reference proteome</keyword>
<keyword evidence="4" id="KW-0175">Coiled coil</keyword>
<dbReference type="Proteomes" id="UP000263486">
    <property type="component" value="Unassembled WGS sequence"/>
</dbReference>
<keyword evidence="5" id="KW-1133">Transmembrane helix</keyword>